<evidence type="ECO:0000313" key="5">
    <source>
        <dbReference type="EMBL" id="KAK4564312.1"/>
    </source>
</evidence>
<dbReference type="Gene3D" id="1.10.600.10">
    <property type="entry name" value="Farnesyl Diphosphate Synthase"/>
    <property type="match status" value="1"/>
</dbReference>
<dbReference type="EMBL" id="JAXUIC010000011">
    <property type="protein sequence ID" value="KAK4564312.1"/>
    <property type="molecule type" value="Genomic_DNA"/>
</dbReference>
<dbReference type="AlphaFoldDB" id="A0AAN7E764"/>
<evidence type="ECO:0000256" key="2">
    <source>
        <dbReference type="ARBA" id="ARBA00022723"/>
    </source>
</evidence>
<dbReference type="InterPro" id="IPR005630">
    <property type="entry name" value="Terpene_synthase_metal-bd"/>
</dbReference>
<evidence type="ECO:0000259" key="4">
    <source>
        <dbReference type="Pfam" id="PF03936"/>
    </source>
</evidence>
<dbReference type="GO" id="GO:0010333">
    <property type="term" value="F:terpene synthase activity"/>
    <property type="evidence" value="ECO:0007669"/>
    <property type="project" value="InterPro"/>
</dbReference>
<accession>A0AAN7E764</accession>
<proteinExistence type="predicted"/>
<protein>
    <recommendedName>
        <fullName evidence="4">Terpene synthase metal-binding domain-containing protein</fullName>
    </recommendedName>
</protein>
<feature type="domain" description="Terpene synthase metal-binding" evidence="4">
    <location>
        <begin position="28"/>
        <end position="194"/>
    </location>
</feature>
<comment type="caution">
    <text evidence="5">The sequence shown here is derived from an EMBL/GenBank/DDBJ whole genome shotgun (WGS) entry which is preliminary data.</text>
</comment>
<dbReference type="GO" id="GO:0016114">
    <property type="term" value="P:terpenoid biosynthetic process"/>
    <property type="evidence" value="ECO:0007669"/>
    <property type="project" value="InterPro"/>
</dbReference>
<organism evidence="5 6">
    <name type="scientific">Quercus rubra</name>
    <name type="common">Northern red oak</name>
    <name type="synonym">Quercus borealis</name>
    <dbReference type="NCBI Taxonomy" id="3512"/>
    <lineage>
        <taxon>Eukaryota</taxon>
        <taxon>Viridiplantae</taxon>
        <taxon>Streptophyta</taxon>
        <taxon>Embryophyta</taxon>
        <taxon>Tracheophyta</taxon>
        <taxon>Spermatophyta</taxon>
        <taxon>Magnoliopsida</taxon>
        <taxon>eudicotyledons</taxon>
        <taxon>Gunneridae</taxon>
        <taxon>Pentapetalae</taxon>
        <taxon>rosids</taxon>
        <taxon>fabids</taxon>
        <taxon>Fagales</taxon>
        <taxon>Fagaceae</taxon>
        <taxon>Quercus</taxon>
    </lineage>
</organism>
<name>A0AAN7E764_QUERU</name>
<dbReference type="PANTHER" id="PTHR31225:SF221">
    <property type="entry name" value="(-)-GERMACRENE D SYNTHASE"/>
    <property type="match status" value="1"/>
</dbReference>
<dbReference type="GO" id="GO:0000287">
    <property type="term" value="F:magnesium ion binding"/>
    <property type="evidence" value="ECO:0007669"/>
    <property type="project" value="InterPro"/>
</dbReference>
<evidence type="ECO:0000313" key="6">
    <source>
        <dbReference type="Proteomes" id="UP001324115"/>
    </source>
</evidence>
<dbReference type="Proteomes" id="UP001324115">
    <property type="component" value="Unassembled WGS sequence"/>
</dbReference>
<evidence type="ECO:0000256" key="3">
    <source>
        <dbReference type="ARBA" id="ARBA00023239"/>
    </source>
</evidence>
<dbReference type="Pfam" id="PF03936">
    <property type="entry name" value="Terpene_synth_C"/>
    <property type="match status" value="1"/>
</dbReference>
<dbReference type="SUPFAM" id="SSF48576">
    <property type="entry name" value="Terpenoid synthases"/>
    <property type="match status" value="1"/>
</dbReference>
<reference evidence="5 6" key="1">
    <citation type="journal article" date="2023" name="G3 (Bethesda)">
        <title>A haplotype-resolved chromosome-scale genome for Quercus rubra L. provides insights into the genetics of adaptive traits for red oak species.</title>
        <authorList>
            <person name="Kapoor B."/>
            <person name="Jenkins J."/>
            <person name="Schmutz J."/>
            <person name="Zhebentyayeva T."/>
            <person name="Kuelheim C."/>
            <person name="Coggeshall M."/>
            <person name="Heim C."/>
            <person name="Lasky J.R."/>
            <person name="Leites L."/>
            <person name="Islam-Faridi N."/>
            <person name="Romero-Severson J."/>
            <person name="DeLeo V.L."/>
            <person name="Lucas S.M."/>
            <person name="Lazic D."/>
            <person name="Gailing O."/>
            <person name="Carlson J."/>
            <person name="Staton M."/>
        </authorList>
    </citation>
    <scope>NUCLEOTIDE SEQUENCE [LARGE SCALE GENOMIC DNA]</scope>
    <source>
        <strain evidence="5">Pseudo-F2</strain>
    </source>
</reference>
<dbReference type="PANTHER" id="PTHR31225">
    <property type="entry name" value="OS04G0344100 PROTEIN-RELATED"/>
    <property type="match status" value="1"/>
</dbReference>
<evidence type="ECO:0000256" key="1">
    <source>
        <dbReference type="ARBA" id="ARBA00001946"/>
    </source>
</evidence>
<keyword evidence="3" id="KW-0456">Lyase</keyword>
<dbReference type="InterPro" id="IPR008949">
    <property type="entry name" value="Isoprenoid_synthase_dom_sf"/>
</dbReference>
<comment type="cofactor">
    <cofactor evidence="1">
        <name>Mg(2+)</name>
        <dbReference type="ChEBI" id="CHEBI:18420"/>
    </cofactor>
</comment>
<keyword evidence="6" id="KW-1185">Reference proteome</keyword>
<sequence length="234" mass="27845">MKQSTEGGRDQYRDGETENKEENKPRWWDINCIDQLRDYMKLCYKAVLDVFEEIEEKMCKEGKLYVHYAKVVMKKLVEAYFEEAIWLKEKYFPTMEEYMSNALIPCGYPMLSTISFVGMGDIVTKEVLEWLFKEPKIVLATSIINRLMDDIVSSEFEQKREHVTGIKSYMKQYNVSKQEVHTEFQKQIVNTWKDINKECIRPTKVPVPLLAHVVNFARIMNLLYKDEYPYNLEE</sequence>
<dbReference type="InterPro" id="IPR050148">
    <property type="entry name" value="Terpene_synthase-like"/>
</dbReference>
<gene>
    <name evidence="5" type="ORF">RGQ29_006397</name>
</gene>
<keyword evidence="2" id="KW-0479">Metal-binding</keyword>